<accession>A0A553UML9</accession>
<evidence type="ECO:0000256" key="6">
    <source>
        <dbReference type="ARBA" id="ARBA00023098"/>
    </source>
</evidence>
<name>A0A553UML9_9HELI</name>
<dbReference type="SUPFAM" id="SSF56024">
    <property type="entry name" value="Phospholipase D/nuclease"/>
    <property type="match status" value="1"/>
</dbReference>
<evidence type="ECO:0000256" key="2">
    <source>
        <dbReference type="ARBA" id="ARBA00008664"/>
    </source>
</evidence>
<evidence type="ECO:0000313" key="10">
    <source>
        <dbReference type="Proteomes" id="UP000319322"/>
    </source>
</evidence>
<feature type="signal peptide" evidence="7">
    <location>
        <begin position="1"/>
        <end position="19"/>
    </location>
</feature>
<feature type="domain" description="PLD phosphodiesterase" evidence="8">
    <location>
        <begin position="121"/>
        <end position="148"/>
    </location>
</feature>
<dbReference type="GO" id="GO:0016042">
    <property type="term" value="P:lipid catabolic process"/>
    <property type="evidence" value="ECO:0007669"/>
    <property type="project" value="UniProtKB-KW"/>
</dbReference>
<dbReference type="InterPro" id="IPR025202">
    <property type="entry name" value="PLD-like_dom"/>
</dbReference>
<dbReference type="InterPro" id="IPR001736">
    <property type="entry name" value="PLipase_D/transphosphatidylase"/>
</dbReference>
<evidence type="ECO:0000256" key="7">
    <source>
        <dbReference type="SAM" id="SignalP"/>
    </source>
</evidence>
<organism evidence="9 10">
    <name type="scientific">Helicobacter mehlei</name>
    <dbReference type="NCBI Taxonomy" id="2316080"/>
    <lineage>
        <taxon>Bacteria</taxon>
        <taxon>Pseudomonadati</taxon>
        <taxon>Campylobacterota</taxon>
        <taxon>Epsilonproteobacteria</taxon>
        <taxon>Campylobacterales</taxon>
        <taxon>Helicobacteraceae</taxon>
        <taxon>Helicobacter</taxon>
    </lineage>
</organism>
<dbReference type="AlphaFoldDB" id="A0A553UML9"/>
<evidence type="ECO:0000259" key="8">
    <source>
        <dbReference type="PROSITE" id="PS50035"/>
    </source>
</evidence>
<gene>
    <name evidence="9" type="ORF">FNE76_06655</name>
</gene>
<keyword evidence="10" id="KW-1185">Reference proteome</keyword>
<keyword evidence="6" id="KW-0443">Lipid metabolism</keyword>
<dbReference type="EMBL" id="VKGC01000020">
    <property type="protein sequence ID" value="TSA81415.1"/>
    <property type="molecule type" value="Genomic_DNA"/>
</dbReference>
<dbReference type="SMART" id="SM00155">
    <property type="entry name" value="PLDc"/>
    <property type="match status" value="1"/>
</dbReference>
<comment type="similarity">
    <text evidence="2">Belongs to the phospholipase D family.</text>
</comment>
<reference evidence="10" key="1">
    <citation type="submission" date="2019-07" db="EMBL/GenBank/DDBJ databases">
        <title>Helicobacter labacensis sp. nov., Helicobacter mehlei sp. nov. and Helicobacter vulpis sp. nov., isolated from gastric mucosa of red fox (Vulpis vulpis).</title>
        <authorList>
            <person name="Papic B."/>
        </authorList>
    </citation>
    <scope>NUCLEOTIDE SEQUENCE [LARGE SCALE GENOMIC DNA]</scope>
    <source>
        <strain evidence="10">L8b</strain>
    </source>
</reference>
<keyword evidence="7" id="KW-0732">Signal</keyword>
<dbReference type="CDD" id="cd09116">
    <property type="entry name" value="PLDc_Nuc_like"/>
    <property type="match status" value="1"/>
</dbReference>
<dbReference type="Proteomes" id="UP000319322">
    <property type="component" value="Unassembled WGS sequence"/>
</dbReference>
<dbReference type="InterPro" id="IPR051406">
    <property type="entry name" value="PLD_domain"/>
</dbReference>
<feature type="chain" id="PRO_5021991996" description="phospholipase D" evidence="7">
    <location>
        <begin position="20"/>
        <end position="182"/>
    </location>
</feature>
<dbReference type="OrthoDB" id="9765044at2"/>
<reference evidence="9 10" key="2">
    <citation type="submission" date="2019-07" db="EMBL/GenBank/DDBJ databases">
        <title>Helicobacter labacensis sp. nov., Helicobacter mehlei sp. nov. and Helicobacter vulpis sp. nov., isolated from gastric mucosa of red fox (Vulpis vulpis).</title>
        <authorList>
            <person name="Kusar D."/>
            <person name="Gruntar I."/>
            <person name="Pate M."/>
            <person name="Zajc U."/>
            <person name="Ocepek M."/>
        </authorList>
    </citation>
    <scope>NUCLEOTIDE SEQUENCE [LARGE SCALE GENOMIC DNA]</scope>
    <source>
        <strain evidence="9 10">L8b</strain>
    </source>
</reference>
<evidence type="ECO:0000256" key="3">
    <source>
        <dbReference type="ARBA" id="ARBA00012027"/>
    </source>
</evidence>
<protein>
    <recommendedName>
        <fullName evidence="3">phospholipase D</fullName>
        <ecNumber evidence="3">3.1.4.4</ecNumber>
    </recommendedName>
</protein>
<reference evidence="9 10" key="3">
    <citation type="submission" date="2019-07" db="EMBL/GenBank/DDBJ databases">
        <authorList>
            <person name="Papic B."/>
        </authorList>
    </citation>
    <scope>NUCLEOTIDE SEQUENCE [LARGE SCALE GENOMIC DNA]</scope>
    <source>
        <strain evidence="9 10">L8b</strain>
    </source>
</reference>
<evidence type="ECO:0000256" key="4">
    <source>
        <dbReference type="ARBA" id="ARBA00022801"/>
    </source>
</evidence>
<evidence type="ECO:0000256" key="1">
    <source>
        <dbReference type="ARBA" id="ARBA00000798"/>
    </source>
</evidence>
<dbReference type="NCBIfam" id="NF010491">
    <property type="entry name" value="PRK13912.1-2"/>
    <property type="match status" value="1"/>
</dbReference>
<dbReference type="RefSeq" id="WP_120948741.1">
    <property type="nucleotide sequence ID" value="NZ_QXQP01000014.1"/>
</dbReference>
<keyword evidence="5" id="KW-0442">Lipid degradation</keyword>
<evidence type="ECO:0000256" key="5">
    <source>
        <dbReference type="ARBA" id="ARBA00022963"/>
    </source>
</evidence>
<sequence>MKGCLRLFFLAGALSFLSAQSTLYMLPYEQNEALKSLISSINAAKSDINIAIYSFTHKDIAKALKDAASRGVKIQIIYDYGSNAGGKKHSTIGYLSKYNGIKTCLLQGKEAPKYGKHAGSYHGIMHQKLAIIDNKTIFLGSANWSKNAFENSYELLFKDEDPSIIQKAQSYYKKMWSACKPY</sequence>
<dbReference type="Pfam" id="PF13091">
    <property type="entry name" value="PLDc_2"/>
    <property type="match status" value="1"/>
</dbReference>
<proteinExistence type="inferred from homology"/>
<dbReference type="EC" id="3.1.4.4" evidence="3"/>
<comment type="catalytic activity">
    <reaction evidence="1">
        <text>a 1,2-diacyl-sn-glycero-3-phosphocholine + H2O = a 1,2-diacyl-sn-glycero-3-phosphate + choline + H(+)</text>
        <dbReference type="Rhea" id="RHEA:14445"/>
        <dbReference type="ChEBI" id="CHEBI:15354"/>
        <dbReference type="ChEBI" id="CHEBI:15377"/>
        <dbReference type="ChEBI" id="CHEBI:15378"/>
        <dbReference type="ChEBI" id="CHEBI:57643"/>
        <dbReference type="ChEBI" id="CHEBI:58608"/>
        <dbReference type="EC" id="3.1.4.4"/>
    </reaction>
</comment>
<dbReference type="PANTHER" id="PTHR43856">
    <property type="entry name" value="CARDIOLIPIN HYDROLASE"/>
    <property type="match status" value="1"/>
</dbReference>
<comment type="caution">
    <text evidence="9">The sequence shown here is derived from an EMBL/GenBank/DDBJ whole genome shotgun (WGS) entry which is preliminary data.</text>
</comment>
<dbReference type="Gene3D" id="3.30.870.10">
    <property type="entry name" value="Endonuclease Chain A"/>
    <property type="match status" value="1"/>
</dbReference>
<evidence type="ECO:0000313" key="9">
    <source>
        <dbReference type="EMBL" id="TSA81415.1"/>
    </source>
</evidence>
<keyword evidence="4" id="KW-0378">Hydrolase</keyword>
<dbReference type="PANTHER" id="PTHR43856:SF1">
    <property type="entry name" value="MITOCHONDRIAL CARDIOLIPIN HYDROLASE"/>
    <property type="match status" value="1"/>
</dbReference>
<dbReference type="PROSITE" id="PS50035">
    <property type="entry name" value="PLD"/>
    <property type="match status" value="1"/>
</dbReference>
<dbReference type="GO" id="GO:0004630">
    <property type="term" value="F:phospholipase D activity"/>
    <property type="evidence" value="ECO:0007669"/>
    <property type="project" value="UniProtKB-EC"/>
</dbReference>
<dbReference type="GO" id="GO:0016891">
    <property type="term" value="F:RNA endonuclease activity producing 5'-phosphomonoesters, hydrolytic mechanism"/>
    <property type="evidence" value="ECO:0007669"/>
    <property type="project" value="TreeGrafter"/>
</dbReference>
<dbReference type="GO" id="GO:0006793">
    <property type="term" value="P:phosphorus metabolic process"/>
    <property type="evidence" value="ECO:0007669"/>
    <property type="project" value="UniProtKB-ARBA"/>
</dbReference>